<dbReference type="PANTHER" id="PTHR10961">
    <property type="entry name" value="PEROXISOMAL SARCOSINE OXIDASE"/>
    <property type="match status" value="1"/>
</dbReference>
<gene>
    <name evidence="8" type="ORF">PV04_08197</name>
</gene>
<dbReference type="Proteomes" id="UP000054266">
    <property type="component" value="Unassembled WGS sequence"/>
</dbReference>
<evidence type="ECO:0000313" key="9">
    <source>
        <dbReference type="Proteomes" id="UP000054266"/>
    </source>
</evidence>
<dbReference type="AlphaFoldDB" id="A0A0D2G1Q1"/>
<dbReference type="Pfam" id="PF01266">
    <property type="entry name" value="DAO"/>
    <property type="match status" value="1"/>
</dbReference>
<feature type="domain" description="FAD dependent oxidoreductase" evidence="7">
    <location>
        <begin position="10"/>
        <end position="401"/>
    </location>
</feature>
<evidence type="ECO:0000313" key="8">
    <source>
        <dbReference type="EMBL" id="KIW65984.1"/>
    </source>
</evidence>
<evidence type="ECO:0000256" key="4">
    <source>
        <dbReference type="ARBA" id="ARBA00022827"/>
    </source>
</evidence>
<protein>
    <recommendedName>
        <fullName evidence="7">FAD dependent oxidoreductase domain-containing protein</fullName>
    </recommendedName>
</protein>
<dbReference type="EMBL" id="KN846960">
    <property type="protein sequence ID" value="KIW65984.1"/>
    <property type="molecule type" value="Genomic_DNA"/>
</dbReference>
<dbReference type="GO" id="GO:0004657">
    <property type="term" value="F:proline dehydrogenase activity"/>
    <property type="evidence" value="ECO:0007669"/>
    <property type="project" value="TreeGrafter"/>
</dbReference>
<keyword evidence="3" id="KW-0285">Flavoprotein</keyword>
<dbReference type="InterPro" id="IPR006076">
    <property type="entry name" value="FAD-dep_OxRdtase"/>
</dbReference>
<keyword evidence="5" id="KW-0560">Oxidoreductase</keyword>
<accession>A0A0D2G1Q1</accession>
<comment type="similarity">
    <text evidence="2">Belongs to the MSOX/MTOX family.</text>
</comment>
<dbReference type="GO" id="GO:0050031">
    <property type="term" value="F:L-pipecolate oxidase activity"/>
    <property type="evidence" value="ECO:0007669"/>
    <property type="project" value="TreeGrafter"/>
</dbReference>
<keyword evidence="9" id="KW-1185">Reference proteome</keyword>
<evidence type="ECO:0000256" key="6">
    <source>
        <dbReference type="SAM" id="MobiDB-lite"/>
    </source>
</evidence>
<name>A0A0D2G1Q1_9EURO</name>
<feature type="region of interest" description="Disordered" evidence="6">
    <location>
        <begin position="439"/>
        <end position="465"/>
    </location>
</feature>
<dbReference type="PANTHER" id="PTHR10961:SF46">
    <property type="entry name" value="PEROXISOMAL SARCOSINE OXIDASE"/>
    <property type="match status" value="1"/>
</dbReference>
<keyword evidence="4" id="KW-0274">FAD</keyword>
<dbReference type="HOGENOM" id="CLU_007884_0_1_1"/>
<dbReference type="GO" id="GO:0050660">
    <property type="term" value="F:flavin adenine dinucleotide binding"/>
    <property type="evidence" value="ECO:0007669"/>
    <property type="project" value="InterPro"/>
</dbReference>
<evidence type="ECO:0000256" key="5">
    <source>
        <dbReference type="ARBA" id="ARBA00023002"/>
    </source>
</evidence>
<dbReference type="STRING" id="5601.A0A0D2G1Q1"/>
<proteinExistence type="inferred from homology"/>
<evidence type="ECO:0000256" key="2">
    <source>
        <dbReference type="ARBA" id="ARBA00010989"/>
    </source>
</evidence>
<dbReference type="InterPro" id="IPR036188">
    <property type="entry name" value="FAD/NAD-bd_sf"/>
</dbReference>
<dbReference type="Gene3D" id="3.30.9.10">
    <property type="entry name" value="D-Amino Acid Oxidase, subunit A, domain 2"/>
    <property type="match status" value="1"/>
</dbReference>
<dbReference type="Gene3D" id="3.50.50.60">
    <property type="entry name" value="FAD/NAD(P)-binding domain"/>
    <property type="match status" value="1"/>
</dbReference>
<evidence type="ECO:0000256" key="3">
    <source>
        <dbReference type="ARBA" id="ARBA00022630"/>
    </source>
</evidence>
<sequence>MSNNPTPQHILIVGAGVFGLSTALSLIHNPTYNGTQITIIDGSRTLPNPSGSSVDANRIVRADYAHKQYAQLALEAQDLWRDGGKEAWGGEGRYHEPGFVLTAEADKDAYLAEALSNVRSLAKEDKHGRTDSSKIQELHGQDEIRKATGYEGVSGDHGYANFNSGWADAEACVAYALRRITTEGGDRVHIRPNTRVQNLLVTGTECRGVNLVGGEHIEADLTVLATGAWNPTLIDLQGRCLATGQTMAFLDITQEEQDAMGARPTIINQSSGMFIIPPRNKVLKIARHGYGYRNPVKIPKQTLLPGIVDGDATSGDVEVSVPVVGVPIPFEAEEALRGALRELVPHMAERPFVRTRICWYCDTPTGDFLITYHPAYKQLFVATGGSGHGFKFFPVIGEKIVAAIEGKVEPELAEIWRWRSEEELKEVIRREGDGGEEFIACADGSRGGPKGMLLSEEMKRKRDSA</sequence>
<dbReference type="GO" id="GO:0008115">
    <property type="term" value="F:sarcosine oxidase activity"/>
    <property type="evidence" value="ECO:0007669"/>
    <property type="project" value="TreeGrafter"/>
</dbReference>
<dbReference type="InterPro" id="IPR045170">
    <property type="entry name" value="MTOX"/>
</dbReference>
<organism evidence="8 9">
    <name type="scientific">Phialophora macrospora</name>
    <dbReference type="NCBI Taxonomy" id="1851006"/>
    <lineage>
        <taxon>Eukaryota</taxon>
        <taxon>Fungi</taxon>
        <taxon>Dikarya</taxon>
        <taxon>Ascomycota</taxon>
        <taxon>Pezizomycotina</taxon>
        <taxon>Eurotiomycetes</taxon>
        <taxon>Chaetothyriomycetidae</taxon>
        <taxon>Chaetothyriales</taxon>
        <taxon>Herpotrichiellaceae</taxon>
        <taxon>Phialophora</taxon>
    </lineage>
</organism>
<dbReference type="SUPFAM" id="SSF51905">
    <property type="entry name" value="FAD/NAD(P)-binding domain"/>
    <property type="match status" value="1"/>
</dbReference>
<evidence type="ECO:0000259" key="7">
    <source>
        <dbReference type="Pfam" id="PF01266"/>
    </source>
</evidence>
<reference evidence="8 9" key="1">
    <citation type="submission" date="2015-01" db="EMBL/GenBank/DDBJ databases">
        <title>The Genome Sequence of Capronia semiimmersa CBS27337.</title>
        <authorList>
            <consortium name="The Broad Institute Genomics Platform"/>
            <person name="Cuomo C."/>
            <person name="de Hoog S."/>
            <person name="Gorbushina A."/>
            <person name="Stielow B."/>
            <person name="Teixiera M."/>
            <person name="Abouelleil A."/>
            <person name="Chapman S.B."/>
            <person name="Priest M."/>
            <person name="Young S.K."/>
            <person name="Wortman J."/>
            <person name="Nusbaum C."/>
            <person name="Birren B."/>
        </authorList>
    </citation>
    <scope>NUCLEOTIDE SEQUENCE [LARGE SCALE GENOMIC DNA]</scope>
    <source>
        <strain evidence="8 9">CBS 27337</strain>
    </source>
</reference>
<feature type="compositionally biased region" description="Basic and acidic residues" evidence="6">
    <location>
        <begin position="456"/>
        <end position="465"/>
    </location>
</feature>
<evidence type="ECO:0000256" key="1">
    <source>
        <dbReference type="ARBA" id="ARBA00001974"/>
    </source>
</evidence>
<comment type="cofactor">
    <cofactor evidence="1">
        <name>FAD</name>
        <dbReference type="ChEBI" id="CHEBI:57692"/>
    </cofactor>
</comment>